<evidence type="ECO:0000256" key="1">
    <source>
        <dbReference type="SAM" id="SignalP"/>
    </source>
</evidence>
<feature type="chain" id="PRO_5045494231" evidence="1">
    <location>
        <begin position="22"/>
        <end position="183"/>
    </location>
</feature>
<evidence type="ECO:0000313" key="2">
    <source>
        <dbReference type="EMBL" id="MFA9459261.1"/>
    </source>
</evidence>
<name>A0ABV4TT41_9GAMM</name>
<dbReference type="RefSeq" id="WP_373654053.1">
    <property type="nucleotide sequence ID" value="NZ_JBGUAW010000001.1"/>
</dbReference>
<accession>A0ABV4TT41</accession>
<gene>
    <name evidence="2" type="ORF">ACERLL_00280</name>
</gene>
<dbReference type="Pfam" id="PF14334">
    <property type="entry name" value="DUF4390"/>
    <property type="match status" value="1"/>
</dbReference>
<dbReference type="EMBL" id="JBGUAW010000001">
    <property type="protein sequence ID" value="MFA9459261.1"/>
    <property type="molecule type" value="Genomic_DNA"/>
</dbReference>
<keyword evidence="1" id="KW-0732">Signal</keyword>
<keyword evidence="3" id="KW-1185">Reference proteome</keyword>
<dbReference type="InterPro" id="IPR025500">
    <property type="entry name" value="DUF4390"/>
</dbReference>
<proteinExistence type="predicted"/>
<feature type="signal peptide" evidence="1">
    <location>
        <begin position="1"/>
        <end position="21"/>
    </location>
</feature>
<reference evidence="2 3" key="1">
    <citation type="submission" date="2024-08" db="EMBL/GenBank/DDBJ databases">
        <title>Whole-genome sequencing of halo(alkali)philic microorganisms from hypersaline lakes.</title>
        <authorList>
            <person name="Sorokin D.Y."/>
            <person name="Merkel A.Y."/>
            <person name="Messina E."/>
            <person name="Yakimov M."/>
        </authorList>
    </citation>
    <scope>NUCLEOTIDE SEQUENCE [LARGE SCALE GENOMIC DNA]</scope>
    <source>
        <strain evidence="2 3">Cl-TMA</strain>
    </source>
</reference>
<comment type="caution">
    <text evidence="2">The sequence shown here is derived from an EMBL/GenBank/DDBJ whole genome shotgun (WGS) entry which is preliminary data.</text>
</comment>
<sequence length="183" mass="21376">MRASAVALAVLLGGAAVGASAGPPLVHDVEVDRRSSGWVARVTWETPWKQPPFKELRSGVPIDFTVTLRVYRHRPWWYDAVVRRVRVQRELYYNRLTRQYRIIDRRTDRRYFTRDWGQARRLAQRSGPVPLRAGKRMERDASYYLAVRVEAVRNSLSLPARFVATLARLWGGRSDWQYRPLKP</sequence>
<evidence type="ECO:0000313" key="3">
    <source>
        <dbReference type="Proteomes" id="UP001575181"/>
    </source>
</evidence>
<organism evidence="2 3">
    <name type="scientific">Thiohalorhabdus methylotrophus</name>
    <dbReference type="NCBI Taxonomy" id="3242694"/>
    <lineage>
        <taxon>Bacteria</taxon>
        <taxon>Pseudomonadati</taxon>
        <taxon>Pseudomonadota</taxon>
        <taxon>Gammaproteobacteria</taxon>
        <taxon>Thiohalorhabdales</taxon>
        <taxon>Thiohalorhabdaceae</taxon>
        <taxon>Thiohalorhabdus</taxon>
    </lineage>
</organism>
<dbReference type="Proteomes" id="UP001575181">
    <property type="component" value="Unassembled WGS sequence"/>
</dbReference>
<protein>
    <submittedName>
        <fullName evidence="2">DUF4390 domain-containing protein</fullName>
    </submittedName>
</protein>